<keyword evidence="2" id="KW-1185">Reference proteome</keyword>
<dbReference type="EMBL" id="FO203503">
    <property type="protein sequence ID" value="CCK79502.1"/>
    <property type="molecule type" value="Genomic_DNA"/>
</dbReference>
<dbReference type="InterPro" id="IPR005358">
    <property type="entry name" value="Puta_zinc/iron-chelating_dom"/>
</dbReference>
<sequence length="146" mass="16648">MDSEYRTGNDIFECRQCGDCCKGFGGTYVTEQDIINISTYINFDPKKFVARYCDTSGSRYVLTLGIDGCCIFFDKTRQCTIHPVKPYMCKAWPFIKTVIGHPENWNAMANSCPGMKKDIPHKNLVNIVTIEKEKLDKKKQTVKSVL</sequence>
<reference evidence="1 2" key="1">
    <citation type="journal article" date="2013" name="Environ. Microbiol.">
        <title>Complete genome, catabolic sub-proteomes and key-metabolites of Desulfobacula toluolica Tol2, a marine, aromatic compound-degrading, sulfate-reducing bacterium.</title>
        <authorList>
            <person name="Wohlbrand L."/>
            <person name="Jacob J.H."/>
            <person name="Kube M."/>
            <person name="Mussmann M."/>
            <person name="Jarling R."/>
            <person name="Beck A."/>
            <person name="Amann R."/>
            <person name="Wilkes H."/>
            <person name="Reinhardt R."/>
            <person name="Rabus R."/>
        </authorList>
    </citation>
    <scope>NUCLEOTIDE SEQUENCE [LARGE SCALE GENOMIC DNA]</scope>
    <source>
        <strain evidence="2">DSM 7467 / Tol2</strain>
    </source>
</reference>
<dbReference type="HOGENOM" id="CLU_125010_0_0_7"/>
<dbReference type="AlphaFoldDB" id="K0NLD2"/>
<gene>
    <name evidence="1" type="ordered locus">TOL2_C13390</name>
</gene>
<evidence type="ECO:0000313" key="1">
    <source>
        <dbReference type="EMBL" id="CCK79502.1"/>
    </source>
</evidence>
<organism evidence="1 2">
    <name type="scientific">Desulfobacula toluolica (strain DSM 7467 / Tol2)</name>
    <dbReference type="NCBI Taxonomy" id="651182"/>
    <lineage>
        <taxon>Bacteria</taxon>
        <taxon>Pseudomonadati</taxon>
        <taxon>Thermodesulfobacteriota</taxon>
        <taxon>Desulfobacteria</taxon>
        <taxon>Desulfobacterales</taxon>
        <taxon>Desulfobacteraceae</taxon>
        <taxon>Desulfobacula</taxon>
    </lineage>
</organism>
<dbReference type="PANTHER" id="PTHR35866">
    <property type="entry name" value="PUTATIVE-RELATED"/>
    <property type="match status" value="1"/>
</dbReference>
<dbReference type="OrthoDB" id="9810361at2"/>
<dbReference type="KEGG" id="dto:TOL2_C13390"/>
<dbReference type="RefSeq" id="WP_014956849.1">
    <property type="nucleotide sequence ID" value="NC_018645.1"/>
</dbReference>
<evidence type="ECO:0000313" key="2">
    <source>
        <dbReference type="Proteomes" id="UP000007347"/>
    </source>
</evidence>
<protein>
    <submittedName>
        <fullName evidence="1">Conserved uncharacterized protein, UPF0153</fullName>
    </submittedName>
</protein>
<dbReference type="STRING" id="651182.TOL2_C13390"/>
<accession>K0NLD2</accession>
<proteinExistence type="predicted"/>
<name>K0NLD2_DESTT</name>
<dbReference type="PANTHER" id="PTHR35866:SF1">
    <property type="entry name" value="YKGJ FAMILY CYSTEINE CLUSTER PROTEIN"/>
    <property type="match status" value="1"/>
</dbReference>
<dbReference type="Proteomes" id="UP000007347">
    <property type="component" value="Chromosome"/>
</dbReference>
<dbReference type="Pfam" id="PF03692">
    <property type="entry name" value="CxxCxxCC"/>
    <property type="match status" value="1"/>
</dbReference>